<dbReference type="GO" id="GO:0010181">
    <property type="term" value="F:FMN binding"/>
    <property type="evidence" value="ECO:0007669"/>
    <property type="project" value="InterPro"/>
</dbReference>
<evidence type="ECO:0000256" key="1">
    <source>
        <dbReference type="ARBA" id="ARBA00001917"/>
    </source>
</evidence>
<reference evidence="5" key="1">
    <citation type="submission" date="2021-03" db="EMBL/GenBank/DDBJ databases">
        <authorList>
            <person name="So Y."/>
        </authorList>
    </citation>
    <scope>NUCLEOTIDE SEQUENCE</scope>
    <source>
        <strain evidence="5">SG15</strain>
    </source>
</reference>
<dbReference type="AlphaFoldDB" id="A0A940S808"/>
<dbReference type="EMBL" id="JAGIZA010000019">
    <property type="protein sequence ID" value="MBP0495599.1"/>
    <property type="molecule type" value="Genomic_DNA"/>
</dbReference>
<evidence type="ECO:0000256" key="2">
    <source>
        <dbReference type="ARBA" id="ARBA00005979"/>
    </source>
</evidence>
<dbReference type="PANTHER" id="PTHR22893">
    <property type="entry name" value="NADH OXIDOREDUCTASE-RELATED"/>
    <property type="match status" value="1"/>
</dbReference>
<sequence length="397" mass="41951">MPAPSPCIPGGRAPDGPVIAWLPARPLSEDAALPTDNAASPLFQPTRIGAIALANRVAMAPLTRSRALAGDVPRPTAATYYAQRASAGLIISEATQISQQGKGYAWTPGIHSPEQVQGWKAVTSAVHAKGGKIVAQLWHVGRISHPDLQPGHAKPVAPSAITPKGQAFTEAGFKPHEEPRALEIDEIPGIVATYAAAARNAREAGFDGVEIHAANGYLIDQFLRDGSNKRTDRYGGSIENRTRLMLEVTQAVTDAIGADRTGIRLSPVTPANDASDSDPFPLFKRAVEALAPFHLAYLHMIEGATGGPRDIVPGFDYAALKAAFAGPFMLNNGYDFALADTALREGRADLIAFGRPFIANPDLVERMKAGAPLATPDKATFYGGDEHGYTDYPALAA</sequence>
<keyword evidence="6" id="KW-1185">Reference proteome</keyword>
<evidence type="ECO:0000256" key="3">
    <source>
        <dbReference type="ARBA" id="ARBA00023002"/>
    </source>
</evidence>
<dbReference type="Pfam" id="PF00724">
    <property type="entry name" value="Oxidored_FMN"/>
    <property type="match status" value="1"/>
</dbReference>
<evidence type="ECO:0000259" key="4">
    <source>
        <dbReference type="Pfam" id="PF00724"/>
    </source>
</evidence>
<dbReference type="InterPro" id="IPR013785">
    <property type="entry name" value="Aldolase_TIM"/>
</dbReference>
<comment type="cofactor">
    <cofactor evidence="1">
        <name>FMN</name>
        <dbReference type="ChEBI" id="CHEBI:58210"/>
    </cofactor>
</comment>
<evidence type="ECO:0000313" key="6">
    <source>
        <dbReference type="Proteomes" id="UP000677537"/>
    </source>
</evidence>
<comment type="caution">
    <text evidence="5">The sequence shown here is derived from an EMBL/GenBank/DDBJ whole genome shotgun (WGS) entry which is preliminary data.</text>
</comment>
<feature type="domain" description="NADH:flavin oxidoreductase/NADH oxidase N-terminal" evidence="4">
    <location>
        <begin position="42"/>
        <end position="372"/>
    </location>
</feature>
<dbReference type="GO" id="GO:0016628">
    <property type="term" value="F:oxidoreductase activity, acting on the CH-CH group of donors, NAD or NADP as acceptor"/>
    <property type="evidence" value="ECO:0007669"/>
    <property type="project" value="UniProtKB-ARBA"/>
</dbReference>
<dbReference type="Proteomes" id="UP000677537">
    <property type="component" value="Unassembled WGS sequence"/>
</dbReference>
<dbReference type="GO" id="GO:0005829">
    <property type="term" value="C:cytosol"/>
    <property type="evidence" value="ECO:0007669"/>
    <property type="project" value="TreeGrafter"/>
</dbReference>
<dbReference type="InterPro" id="IPR045247">
    <property type="entry name" value="Oye-like"/>
</dbReference>
<name>A0A940S808_9PROT</name>
<dbReference type="InterPro" id="IPR001155">
    <property type="entry name" value="OxRdtase_FMN_N"/>
</dbReference>
<evidence type="ECO:0000313" key="5">
    <source>
        <dbReference type="EMBL" id="MBP0495599.1"/>
    </source>
</evidence>
<accession>A0A940S808</accession>
<organism evidence="5 6">
    <name type="scientific">Roseomonas indoligenes</name>
    <dbReference type="NCBI Taxonomy" id="2820811"/>
    <lineage>
        <taxon>Bacteria</taxon>
        <taxon>Pseudomonadati</taxon>
        <taxon>Pseudomonadota</taxon>
        <taxon>Alphaproteobacteria</taxon>
        <taxon>Acetobacterales</taxon>
        <taxon>Roseomonadaceae</taxon>
        <taxon>Roseomonas</taxon>
    </lineage>
</organism>
<dbReference type="SUPFAM" id="SSF51395">
    <property type="entry name" value="FMN-linked oxidoreductases"/>
    <property type="match status" value="1"/>
</dbReference>
<dbReference type="FunFam" id="3.20.20.70:FF:000059">
    <property type="entry name" value="N-ethylmaleimide reductase, FMN-linked"/>
    <property type="match status" value="1"/>
</dbReference>
<dbReference type="CDD" id="cd02933">
    <property type="entry name" value="OYE_like_FMN"/>
    <property type="match status" value="1"/>
</dbReference>
<comment type="similarity">
    <text evidence="2">Belongs to the NADH:flavin oxidoreductase/NADH oxidase family.</text>
</comment>
<dbReference type="PANTHER" id="PTHR22893:SF91">
    <property type="entry name" value="NADPH DEHYDROGENASE 2-RELATED"/>
    <property type="match status" value="1"/>
</dbReference>
<protein>
    <submittedName>
        <fullName evidence="5">Alkene reductase</fullName>
    </submittedName>
</protein>
<proteinExistence type="inferred from homology"/>
<gene>
    <name evidence="5" type="ORF">J5Y10_22640</name>
</gene>
<keyword evidence="3" id="KW-0560">Oxidoreductase</keyword>
<dbReference type="Gene3D" id="3.20.20.70">
    <property type="entry name" value="Aldolase class I"/>
    <property type="match status" value="1"/>
</dbReference>